<name>A0ABR2JW75_9EUKA</name>
<evidence type="ECO:0000313" key="2">
    <source>
        <dbReference type="Proteomes" id="UP001470230"/>
    </source>
</evidence>
<dbReference type="Proteomes" id="UP001470230">
    <property type="component" value="Unassembled WGS sequence"/>
</dbReference>
<organism evidence="1 2">
    <name type="scientific">Tritrichomonas musculus</name>
    <dbReference type="NCBI Taxonomy" id="1915356"/>
    <lineage>
        <taxon>Eukaryota</taxon>
        <taxon>Metamonada</taxon>
        <taxon>Parabasalia</taxon>
        <taxon>Tritrichomonadida</taxon>
        <taxon>Tritrichomonadidae</taxon>
        <taxon>Tritrichomonas</taxon>
    </lineage>
</organism>
<sequence length="359" mass="41262">MKKSIKAGKQTFIHLEGNTLLLDKEGNSSLLKMKNIDLQDKVLDFSFDEPTRLLRIFTKDGDAIKTTLYDNSDNDEKITSLNIQCICASIYSHDVLMITNEYKPLLANFKGEIKYDFPEITKPLRFCLLTSQLVALADSSQLYYRKISTNDSEFKTHKFRDFFIKGLMSVNRQLEFGLITSQNTRICHYSRPQIIFRNWAKNTVCLLQCPSTRRFYANLDSNGILRIGDNEKDFTIQESNVTGICWEMGVLWARDEQTSWHRVLLAYNNQLFDMRTTKLSEMEAQLNIKDAGQVINILEALKERPALSQEIMTVLPPIAQNLTNGVIVKEVKKSLESYINKSDKIYELLGQIDLALSKP</sequence>
<reference evidence="1 2" key="1">
    <citation type="submission" date="2024-04" db="EMBL/GenBank/DDBJ databases">
        <title>Tritrichomonas musculus Genome.</title>
        <authorList>
            <person name="Alves-Ferreira E."/>
            <person name="Grigg M."/>
            <person name="Lorenzi H."/>
            <person name="Galac M."/>
        </authorList>
    </citation>
    <scope>NUCLEOTIDE SEQUENCE [LARGE SCALE GENOMIC DNA]</scope>
    <source>
        <strain evidence="1 2">EAF2021</strain>
    </source>
</reference>
<proteinExistence type="predicted"/>
<keyword evidence="2" id="KW-1185">Reference proteome</keyword>
<comment type="caution">
    <text evidence="1">The sequence shown here is derived from an EMBL/GenBank/DDBJ whole genome shotgun (WGS) entry which is preliminary data.</text>
</comment>
<dbReference type="EMBL" id="JAPFFF010000009">
    <property type="protein sequence ID" value="KAK8882467.1"/>
    <property type="molecule type" value="Genomic_DNA"/>
</dbReference>
<evidence type="ECO:0000313" key="1">
    <source>
        <dbReference type="EMBL" id="KAK8882467.1"/>
    </source>
</evidence>
<protein>
    <submittedName>
        <fullName evidence="1">Uncharacterized protein</fullName>
    </submittedName>
</protein>
<gene>
    <name evidence="1" type="ORF">M9Y10_045109</name>
</gene>
<accession>A0ABR2JW75</accession>